<dbReference type="InterPro" id="IPR058341">
    <property type="entry name" value="DUF8028"/>
</dbReference>
<organism evidence="2 3">
    <name type="scientific">Halonotius pteroides</name>
    <dbReference type="NCBI Taxonomy" id="268735"/>
    <lineage>
        <taxon>Archaea</taxon>
        <taxon>Methanobacteriati</taxon>
        <taxon>Methanobacteriota</taxon>
        <taxon>Stenosarchaea group</taxon>
        <taxon>Halobacteria</taxon>
        <taxon>Halobacteriales</taxon>
        <taxon>Haloferacaceae</taxon>
        <taxon>Halonotius</taxon>
    </lineage>
</organism>
<feature type="transmembrane region" description="Helical" evidence="1">
    <location>
        <begin position="42"/>
        <end position="63"/>
    </location>
</feature>
<feature type="transmembrane region" description="Helical" evidence="1">
    <location>
        <begin position="69"/>
        <end position="90"/>
    </location>
</feature>
<accession>A0A3A6Q073</accession>
<dbReference type="Proteomes" id="UP000281564">
    <property type="component" value="Unassembled WGS sequence"/>
</dbReference>
<sequence>MKGFQSVRRIETAATTAATTTLRRGQRVLHDSRQALHTTVRWMGFWAAIVLPILYLPVLAFGLSPRPSLLGLGLLGCHLFALVAGHNYTYDTT</sequence>
<dbReference type="AlphaFoldDB" id="A0A3A6Q073"/>
<keyword evidence="1" id="KW-0472">Membrane</keyword>
<keyword evidence="1" id="KW-0812">Transmembrane</keyword>
<keyword evidence="3" id="KW-1185">Reference proteome</keyword>
<reference evidence="2 3" key="1">
    <citation type="submission" date="2018-06" db="EMBL/GenBank/DDBJ databases">
        <title>Halonotius sp. F13-13 a new haloarchaeeon isolated from a solar saltern from Isla Cristina, Huelva, Spain.</title>
        <authorList>
            <person name="Duran-Viseras A."/>
            <person name="Sanchez-Porro C."/>
            <person name="Ventosa A."/>
        </authorList>
    </citation>
    <scope>NUCLEOTIDE SEQUENCE [LARGE SCALE GENOMIC DNA]</scope>
    <source>
        <strain evidence="2 3">CECT 7525</strain>
    </source>
</reference>
<evidence type="ECO:0000313" key="3">
    <source>
        <dbReference type="Proteomes" id="UP000281564"/>
    </source>
</evidence>
<dbReference type="EMBL" id="QMDW01000007">
    <property type="protein sequence ID" value="RJX50082.1"/>
    <property type="molecule type" value="Genomic_DNA"/>
</dbReference>
<comment type="caution">
    <text evidence="2">The sequence shown here is derived from an EMBL/GenBank/DDBJ whole genome shotgun (WGS) entry which is preliminary data.</text>
</comment>
<gene>
    <name evidence="2" type="ORF">DP106_06285</name>
</gene>
<evidence type="ECO:0000313" key="2">
    <source>
        <dbReference type="EMBL" id="RJX50082.1"/>
    </source>
</evidence>
<name>A0A3A6Q073_9EURY</name>
<evidence type="ECO:0000256" key="1">
    <source>
        <dbReference type="SAM" id="Phobius"/>
    </source>
</evidence>
<dbReference type="Pfam" id="PF26071">
    <property type="entry name" value="DUF8028"/>
    <property type="match status" value="1"/>
</dbReference>
<protein>
    <submittedName>
        <fullName evidence="2">Uncharacterized protein</fullName>
    </submittedName>
</protein>
<proteinExistence type="predicted"/>
<keyword evidence="1" id="KW-1133">Transmembrane helix</keyword>